<dbReference type="SMART" id="SM00382">
    <property type="entry name" value="AAA"/>
    <property type="match status" value="1"/>
</dbReference>
<dbReference type="OrthoDB" id="9802264at2"/>
<dbReference type="Gene3D" id="3.40.50.300">
    <property type="entry name" value="P-loop containing nucleotide triphosphate hydrolases"/>
    <property type="match status" value="1"/>
</dbReference>
<dbReference type="RefSeq" id="WP_119628249.1">
    <property type="nucleotide sequence ID" value="NZ_AP017928.1"/>
</dbReference>
<keyword evidence="2 4" id="KW-0067">ATP-binding</keyword>
<accession>A0A286P479</accession>
<dbReference type="PROSITE" id="PS50893">
    <property type="entry name" value="ABC_TRANSPORTER_2"/>
    <property type="match status" value="1"/>
</dbReference>
<keyword evidence="1" id="KW-0547">Nucleotide-binding</keyword>
<sequence length="218" mass="24478">MIQIENLDFRYPRAGFRLSVPELRIAAGERCAVIGSSGAGKTTLLKLTAGIAIPRSGRIRVDGVQVHDLNDRERRNFRISRIGFVFQELELLDYLNVLDNIVHTYRINRVLKLNRRVWERAAELAEAAGLAGKLGRMPRELSQGERQRVAVCRALLPEPGLILADEATGNLDPANKNRILDLLFRMAERSGATLVAVTHDHELLPHFDRVIDVCTFHA</sequence>
<dbReference type="Proteomes" id="UP000266313">
    <property type="component" value="Chromosome"/>
</dbReference>
<dbReference type="EMBL" id="AP017928">
    <property type="protein sequence ID" value="BBA32451.1"/>
    <property type="molecule type" value="Genomic_DNA"/>
</dbReference>
<proteinExistence type="predicted"/>
<name>A0A286P479_9GAMM</name>
<evidence type="ECO:0000256" key="1">
    <source>
        <dbReference type="ARBA" id="ARBA00022741"/>
    </source>
</evidence>
<dbReference type="InterPro" id="IPR017871">
    <property type="entry name" value="ABC_transporter-like_CS"/>
</dbReference>
<dbReference type="PANTHER" id="PTHR24220:SF659">
    <property type="entry name" value="TRANSPORTER, PUTATIVE-RELATED"/>
    <property type="match status" value="1"/>
</dbReference>
<dbReference type="GO" id="GO:0005886">
    <property type="term" value="C:plasma membrane"/>
    <property type="evidence" value="ECO:0007669"/>
    <property type="project" value="TreeGrafter"/>
</dbReference>
<gene>
    <name evidence="4" type="ORF">sS8_0485</name>
</gene>
<evidence type="ECO:0000256" key="2">
    <source>
        <dbReference type="ARBA" id="ARBA00022840"/>
    </source>
</evidence>
<feature type="domain" description="ABC transporter" evidence="3">
    <location>
        <begin position="2"/>
        <end position="218"/>
    </location>
</feature>
<dbReference type="PANTHER" id="PTHR24220">
    <property type="entry name" value="IMPORT ATP-BINDING PROTEIN"/>
    <property type="match status" value="1"/>
</dbReference>
<dbReference type="InterPro" id="IPR003439">
    <property type="entry name" value="ABC_transporter-like_ATP-bd"/>
</dbReference>
<dbReference type="InterPro" id="IPR015854">
    <property type="entry name" value="ABC_transpr_LolD-like"/>
</dbReference>
<dbReference type="PROSITE" id="PS00211">
    <property type="entry name" value="ABC_TRANSPORTER_1"/>
    <property type="match status" value="1"/>
</dbReference>
<evidence type="ECO:0000259" key="3">
    <source>
        <dbReference type="PROSITE" id="PS50893"/>
    </source>
</evidence>
<reference evidence="4 5" key="1">
    <citation type="submission" date="2016-12" db="EMBL/GenBank/DDBJ databases">
        <title>Genome sequencing of Methylocaldum marinum.</title>
        <authorList>
            <person name="Takeuchi M."/>
            <person name="Kamagata Y."/>
            <person name="Hiraoka S."/>
            <person name="Oshima K."/>
            <person name="Hattori M."/>
            <person name="Iwasaki W."/>
        </authorList>
    </citation>
    <scope>NUCLEOTIDE SEQUENCE [LARGE SCALE GENOMIC DNA]</scope>
    <source>
        <strain evidence="4 5">S8</strain>
    </source>
</reference>
<protein>
    <submittedName>
        <fullName evidence="4">ABC transporter ATP-binding protein</fullName>
    </submittedName>
</protein>
<organism evidence="4 5">
    <name type="scientific">Methylocaldum marinum</name>
    <dbReference type="NCBI Taxonomy" id="1432792"/>
    <lineage>
        <taxon>Bacteria</taxon>
        <taxon>Pseudomonadati</taxon>
        <taxon>Pseudomonadota</taxon>
        <taxon>Gammaproteobacteria</taxon>
        <taxon>Methylococcales</taxon>
        <taxon>Methylococcaceae</taxon>
        <taxon>Methylocaldum</taxon>
    </lineage>
</organism>
<evidence type="ECO:0000313" key="4">
    <source>
        <dbReference type="EMBL" id="BBA32451.1"/>
    </source>
</evidence>
<dbReference type="GO" id="GO:0005524">
    <property type="term" value="F:ATP binding"/>
    <property type="evidence" value="ECO:0007669"/>
    <property type="project" value="UniProtKB-KW"/>
</dbReference>
<dbReference type="InterPro" id="IPR003593">
    <property type="entry name" value="AAA+_ATPase"/>
</dbReference>
<dbReference type="Pfam" id="PF00005">
    <property type="entry name" value="ABC_tran"/>
    <property type="match status" value="1"/>
</dbReference>
<dbReference type="KEGG" id="mmai:sS8_0485"/>
<dbReference type="GO" id="GO:0016887">
    <property type="term" value="F:ATP hydrolysis activity"/>
    <property type="evidence" value="ECO:0007669"/>
    <property type="project" value="InterPro"/>
</dbReference>
<dbReference type="GO" id="GO:0022857">
    <property type="term" value="F:transmembrane transporter activity"/>
    <property type="evidence" value="ECO:0007669"/>
    <property type="project" value="TreeGrafter"/>
</dbReference>
<evidence type="ECO:0000313" key="5">
    <source>
        <dbReference type="Proteomes" id="UP000266313"/>
    </source>
</evidence>
<dbReference type="InterPro" id="IPR027417">
    <property type="entry name" value="P-loop_NTPase"/>
</dbReference>
<dbReference type="SUPFAM" id="SSF52540">
    <property type="entry name" value="P-loop containing nucleoside triphosphate hydrolases"/>
    <property type="match status" value="1"/>
</dbReference>
<dbReference type="AlphaFoldDB" id="A0A286P479"/>
<keyword evidence="5" id="KW-1185">Reference proteome</keyword>